<protein>
    <submittedName>
        <fullName evidence="1">Uncharacterized protein</fullName>
    </submittedName>
</protein>
<sequence length="105" mass="11950">MPKFFQWFVCSLSYGGTKRGKYTTRNFQQLHTTYTIPVQSLSISLACIRRWFGGWFSLHSLSKKKVISGFQALRQARALVTRLEPATKGSLQTSKQFRHSCASNG</sequence>
<proteinExistence type="predicted"/>
<accession>A0AAV4CNE6</accession>
<dbReference type="EMBL" id="BLXT01006765">
    <property type="protein sequence ID" value="GFO33224.1"/>
    <property type="molecule type" value="Genomic_DNA"/>
</dbReference>
<evidence type="ECO:0000313" key="1">
    <source>
        <dbReference type="EMBL" id="GFO33224.1"/>
    </source>
</evidence>
<organism evidence="1 2">
    <name type="scientific">Plakobranchus ocellatus</name>
    <dbReference type="NCBI Taxonomy" id="259542"/>
    <lineage>
        <taxon>Eukaryota</taxon>
        <taxon>Metazoa</taxon>
        <taxon>Spiralia</taxon>
        <taxon>Lophotrochozoa</taxon>
        <taxon>Mollusca</taxon>
        <taxon>Gastropoda</taxon>
        <taxon>Heterobranchia</taxon>
        <taxon>Euthyneura</taxon>
        <taxon>Panpulmonata</taxon>
        <taxon>Sacoglossa</taxon>
        <taxon>Placobranchoidea</taxon>
        <taxon>Plakobranchidae</taxon>
        <taxon>Plakobranchus</taxon>
    </lineage>
</organism>
<keyword evidence="2" id="KW-1185">Reference proteome</keyword>
<comment type="caution">
    <text evidence="1">The sequence shown here is derived from an EMBL/GenBank/DDBJ whole genome shotgun (WGS) entry which is preliminary data.</text>
</comment>
<evidence type="ECO:0000313" key="2">
    <source>
        <dbReference type="Proteomes" id="UP000735302"/>
    </source>
</evidence>
<dbReference type="Proteomes" id="UP000735302">
    <property type="component" value="Unassembled WGS sequence"/>
</dbReference>
<reference evidence="1 2" key="1">
    <citation type="journal article" date="2021" name="Elife">
        <title>Chloroplast acquisition without the gene transfer in kleptoplastic sea slugs, Plakobranchus ocellatus.</title>
        <authorList>
            <person name="Maeda T."/>
            <person name="Takahashi S."/>
            <person name="Yoshida T."/>
            <person name="Shimamura S."/>
            <person name="Takaki Y."/>
            <person name="Nagai Y."/>
            <person name="Toyoda A."/>
            <person name="Suzuki Y."/>
            <person name="Arimoto A."/>
            <person name="Ishii H."/>
            <person name="Satoh N."/>
            <person name="Nishiyama T."/>
            <person name="Hasebe M."/>
            <person name="Maruyama T."/>
            <person name="Minagawa J."/>
            <person name="Obokata J."/>
            <person name="Shigenobu S."/>
        </authorList>
    </citation>
    <scope>NUCLEOTIDE SEQUENCE [LARGE SCALE GENOMIC DNA]</scope>
</reference>
<name>A0AAV4CNE6_9GAST</name>
<dbReference type="AlphaFoldDB" id="A0AAV4CNE6"/>
<gene>
    <name evidence="1" type="ORF">PoB_005972900</name>
</gene>